<dbReference type="Proteomes" id="UP001050691">
    <property type="component" value="Unassembled WGS sequence"/>
</dbReference>
<proteinExistence type="predicted"/>
<accession>A0AAV5A8J5</accession>
<protein>
    <recommendedName>
        <fullName evidence="4">Ricin B lectin domain-containing protein</fullName>
    </recommendedName>
</protein>
<organism evidence="2 3">
    <name type="scientific">Clathrus columnatus</name>
    <dbReference type="NCBI Taxonomy" id="1419009"/>
    <lineage>
        <taxon>Eukaryota</taxon>
        <taxon>Fungi</taxon>
        <taxon>Dikarya</taxon>
        <taxon>Basidiomycota</taxon>
        <taxon>Agaricomycotina</taxon>
        <taxon>Agaricomycetes</taxon>
        <taxon>Phallomycetidae</taxon>
        <taxon>Phallales</taxon>
        <taxon>Clathraceae</taxon>
        <taxon>Clathrus</taxon>
    </lineage>
</organism>
<keyword evidence="3" id="KW-1185">Reference proteome</keyword>
<dbReference type="Gene3D" id="2.80.10.50">
    <property type="match status" value="1"/>
</dbReference>
<evidence type="ECO:0008006" key="4">
    <source>
        <dbReference type="Google" id="ProtNLM"/>
    </source>
</evidence>
<evidence type="ECO:0000256" key="1">
    <source>
        <dbReference type="SAM" id="MobiDB-lite"/>
    </source>
</evidence>
<gene>
    <name evidence="2" type="ORF">Clacol_005181</name>
</gene>
<dbReference type="AlphaFoldDB" id="A0AAV5A8J5"/>
<name>A0AAV5A8J5_9AGAM</name>
<dbReference type="EMBL" id="BPWL01000006">
    <property type="protein sequence ID" value="GJJ10952.1"/>
    <property type="molecule type" value="Genomic_DNA"/>
</dbReference>
<reference evidence="2" key="1">
    <citation type="submission" date="2021-10" db="EMBL/GenBank/DDBJ databases">
        <title>De novo Genome Assembly of Clathrus columnatus (Basidiomycota, Fungi) Using Illumina and Nanopore Sequence Data.</title>
        <authorList>
            <person name="Ogiso-Tanaka E."/>
            <person name="Itagaki H."/>
            <person name="Hosoya T."/>
            <person name="Hosaka K."/>
        </authorList>
    </citation>
    <scope>NUCLEOTIDE SEQUENCE</scope>
    <source>
        <strain evidence="2">MO-923</strain>
    </source>
</reference>
<evidence type="ECO:0000313" key="2">
    <source>
        <dbReference type="EMBL" id="GJJ10952.1"/>
    </source>
</evidence>
<sequence>MAEIPTGGILINNVAYPSQYLNITANKDGEILIGYPNKSESVNEIWLLKSLGDAAYNLVGFVDRDKDEKDLDSPMNVYVGPADADPDASLEGKTLRASSTDPAAVFYFHYVAQLKAWQIFLYHTEGMTPYYLTLENDNSTVVKLYENRKEENQLWKFTAISRDLPTPGKPGDDEPGDGKPDDGTCPGRASGTNMHANICRHA</sequence>
<evidence type="ECO:0000313" key="3">
    <source>
        <dbReference type="Proteomes" id="UP001050691"/>
    </source>
</evidence>
<comment type="caution">
    <text evidence="2">The sequence shown here is derived from an EMBL/GenBank/DDBJ whole genome shotgun (WGS) entry which is preliminary data.</text>
</comment>
<feature type="region of interest" description="Disordered" evidence="1">
    <location>
        <begin position="160"/>
        <end position="202"/>
    </location>
</feature>
<feature type="compositionally biased region" description="Basic and acidic residues" evidence="1">
    <location>
        <begin position="170"/>
        <end position="182"/>
    </location>
</feature>